<dbReference type="RefSeq" id="WP_082357651.1">
    <property type="nucleotide sequence ID" value="NZ_CP012677.1"/>
</dbReference>
<protein>
    <recommendedName>
        <fullName evidence="4">ROK family transcriptional regulator</fullName>
    </recommendedName>
</protein>
<evidence type="ECO:0000313" key="2">
    <source>
        <dbReference type="EMBL" id="ALE91214.1"/>
    </source>
</evidence>
<dbReference type="InterPro" id="IPR000600">
    <property type="entry name" value="ROK"/>
</dbReference>
<reference evidence="3" key="1">
    <citation type="submission" date="2015-09" db="EMBL/GenBank/DDBJ databases">
        <title>Complete genome of Arthrobacter alpinus strain R3.8.</title>
        <authorList>
            <person name="See-Too W.S."/>
            <person name="Chan K.G."/>
        </authorList>
    </citation>
    <scope>NUCLEOTIDE SEQUENCE [LARGE SCALE GENOMIC DNA]</scope>
    <source>
        <strain evidence="3">R3.8</strain>
    </source>
</reference>
<organism evidence="2 3">
    <name type="scientific">Arthrobacter alpinus</name>
    <dbReference type="NCBI Taxonomy" id="656366"/>
    <lineage>
        <taxon>Bacteria</taxon>
        <taxon>Bacillati</taxon>
        <taxon>Actinomycetota</taxon>
        <taxon>Actinomycetes</taxon>
        <taxon>Micrococcales</taxon>
        <taxon>Micrococcaceae</taxon>
        <taxon>Arthrobacter</taxon>
    </lineage>
</organism>
<proteinExistence type="inferred from homology"/>
<accession>A0A0M4QWB6</accession>
<dbReference type="PANTHER" id="PTHR18964">
    <property type="entry name" value="ROK (REPRESSOR, ORF, KINASE) FAMILY"/>
    <property type="match status" value="1"/>
</dbReference>
<dbReference type="PATRIC" id="fig|656366.3.peg.140"/>
<dbReference type="SUPFAM" id="SSF53067">
    <property type="entry name" value="Actin-like ATPase domain"/>
    <property type="match status" value="1"/>
</dbReference>
<dbReference type="PROSITE" id="PS01125">
    <property type="entry name" value="ROK"/>
    <property type="match status" value="1"/>
</dbReference>
<dbReference type="KEGG" id="aaq:AOC05_00655"/>
<evidence type="ECO:0000313" key="3">
    <source>
        <dbReference type="Proteomes" id="UP000062833"/>
    </source>
</evidence>
<gene>
    <name evidence="2" type="ORF">AOC05_00655</name>
</gene>
<dbReference type="Gene3D" id="3.30.420.40">
    <property type="match status" value="2"/>
</dbReference>
<dbReference type="OrthoDB" id="3189808at2"/>
<comment type="similarity">
    <text evidence="1">Belongs to the ROK (NagC/XylR) family.</text>
</comment>
<dbReference type="Gene3D" id="1.10.10.10">
    <property type="entry name" value="Winged helix-like DNA-binding domain superfamily/Winged helix DNA-binding domain"/>
    <property type="match status" value="1"/>
</dbReference>
<dbReference type="PANTHER" id="PTHR18964:SF173">
    <property type="entry name" value="GLUCOKINASE"/>
    <property type="match status" value="1"/>
</dbReference>
<evidence type="ECO:0008006" key="4">
    <source>
        <dbReference type="Google" id="ProtNLM"/>
    </source>
</evidence>
<dbReference type="SUPFAM" id="SSF46785">
    <property type="entry name" value="Winged helix' DNA-binding domain"/>
    <property type="match status" value="1"/>
</dbReference>
<dbReference type="AlphaFoldDB" id="A0A0M4QWB6"/>
<keyword evidence="3" id="KW-1185">Reference proteome</keyword>
<name>A0A0M4QWB6_9MICC</name>
<dbReference type="InterPro" id="IPR043129">
    <property type="entry name" value="ATPase_NBD"/>
</dbReference>
<dbReference type="InterPro" id="IPR036390">
    <property type="entry name" value="WH_DNA-bd_sf"/>
</dbReference>
<dbReference type="InterPro" id="IPR036388">
    <property type="entry name" value="WH-like_DNA-bd_sf"/>
</dbReference>
<dbReference type="Pfam" id="PF00480">
    <property type="entry name" value="ROK"/>
    <property type="match status" value="1"/>
</dbReference>
<sequence length="397" mass="41735">MGKEGKAGQSWGSTGPGVLLRLIRTADRWTKSELVRESGLARTTLIERLDHLQSAGYVSSNKQPSKTGGRPAETYSFNHLAGYLLVADIGGSHVRVGVTDLAGTLLATSENDLDPDDSPQTVLSGVITDLQGLCHQEELDTSRIRAIGVGVPNSVQQGPLTHPEIPGWENRSVSDAFAQVFPQIPVLVDKDANIMARGEQRQSPEKYQNMIVLKVGMGVGCGIVIDGRILQGAAGEAGSIGHIPRGGTVQCSCGQWGCLEAVASGRSIAKALMDSGQVVHSSRDIVNLVRKRDGQAVELVRQAGRELGEMLGILAAVMNPSIIIVGGNLAESPEPLLAGIRESVYGNFLPSLTSGLEIRPSVVGSAAGLTGAAELALEALLEPARVDDSIANGRAWH</sequence>
<evidence type="ECO:0000256" key="1">
    <source>
        <dbReference type="ARBA" id="ARBA00006479"/>
    </source>
</evidence>
<dbReference type="InterPro" id="IPR049874">
    <property type="entry name" value="ROK_cs"/>
</dbReference>
<dbReference type="EMBL" id="CP012677">
    <property type="protein sequence ID" value="ALE91214.1"/>
    <property type="molecule type" value="Genomic_DNA"/>
</dbReference>
<dbReference type="Proteomes" id="UP000062833">
    <property type="component" value="Chromosome"/>
</dbReference>